<gene>
    <name evidence="1" type="ORF">SAMN04488528_1001107</name>
</gene>
<dbReference type="Proteomes" id="UP000198619">
    <property type="component" value="Unassembled WGS sequence"/>
</dbReference>
<dbReference type="AlphaFoldDB" id="A0A1I0V283"/>
<keyword evidence="2" id="KW-1185">Reference proteome</keyword>
<name>A0A1I0V283_9CLOT</name>
<proteinExistence type="predicted"/>
<protein>
    <submittedName>
        <fullName evidence="1">Uncharacterized protein</fullName>
    </submittedName>
</protein>
<dbReference type="RefSeq" id="WP_090037650.1">
    <property type="nucleotide sequence ID" value="NZ_FOKI01000001.1"/>
</dbReference>
<accession>A0A1I0V283</accession>
<dbReference type="EMBL" id="FOKI01000001">
    <property type="protein sequence ID" value="SFA70428.1"/>
    <property type="molecule type" value="Genomic_DNA"/>
</dbReference>
<evidence type="ECO:0000313" key="2">
    <source>
        <dbReference type="Proteomes" id="UP000198619"/>
    </source>
</evidence>
<reference evidence="1 2" key="1">
    <citation type="submission" date="2016-10" db="EMBL/GenBank/DDBJ databases">
        <authorList>
            <person name="de Groot N.N."/>
        </authorList>
    </citation>
    <scope>NUCLEOTIDE SEQUENCE [LARGE SCALE GENOMIC DNA]</scope>
    <source>
        <strain evidence="1 2">DSM 12271</strain>
    </source>
</reference>
<dbReference type="STRING" id="84698.SAMN04488528_1001107"/>
<evidence type="ECO:0000313" key="1">
    <source>
        <dbReference type="EMBL" id="SFA70428.1"/>
    </source>
</evidence>
<organism evidence="1 2">
    <name type="scientific">Clostridium frigidicarnis</name>
    <dbReference type="NCBI Taxonomy" id="84698"/>
    <lineage>
        <taxon>Bacteria</taxon>
        <taxon>Bacillati</taxon>
        <taxon>Bacillota</taxon>
        <taxon>Clostridia</taxon>
        <taxon>Eubacteriales</taxon>
        <taxon>Clostridiaceae</taxon>
        <taxon>Clostridium</taxon>
    </lineage>
</organism>
<sequence length="113" mass="13021">MEKALLICISGHAKGNTAYRIGIKELQVKMTPKYDDSNLYLGSDLTGNLILSNEQYNEIKGNPRCIYGQIVFKKDNELTLINRVKFKEEDIKLCELGYKVNFTYGDFKCMEIR</sequence>